<feature type="domain" description="VRR-NUC" evidence="7">
    <location>
        <begin position="1359"/>
        <end position="1397"/>
    </location>
</feature>
<accession>B7FZ66</accession>
<name>B7FZ66_PHATC</name>
<dbReference type="OrthoDB" id="47818at2759"/>
<comment type="cofactor">
    <cofactor evidence="5">
        <name>Mg(2+)</name>
        <dbReference type="ChEBI" id="CHEBI:18420"/>
    </cofactor>
    <cofactor evidence="5">
        <name>Mn(2+)</name>
        <dbReference type="ChEBI" id="CHEBI:29035"/>
    </cofactor>
</comment>
<protein>
    <recommendedName>
        <fullName evidence="5">Fanconi-associated nuclease</fullName>
        <ecNumber evidence="5">3.1.4.1</ecNumber>
    </recommendedName>
</protein>
<dbReference type="PANTHER" id="PTHR15749:SF4">
    <property type="entry name" value="FANCONI-ASSOCIATED NUCLEASE 1"/>
    <property type="match status" value="1"/>
</dbReference>
<evidence type="ECO:0000256" key="5">
    <source>
        <dbReference type="RuleBase" id="RU365033"/>
    </source>
</evidence>
<dbReference type="OMA" id="HRKGPWF"/>
<keyword evidence="5" id="KW-0539">Nucleus</keyword>
<dbReference type="GO" id="GO:0046872">
    <property type="term" value="F:metal ion binding"/>
    <property type="evidence" value="ECO:0007669"/>
    <property type="project" value="UniProtKB-KW"/>
</dbReference>
<evidence type="ECO:0000256" key="6">
    <source>
        <dbReference type="SAM" id="MobiDB-lite"/>
    </source>
</evidence>
<dbReference type="RefSeq" id="XP_002180097.1">
    <property type="nucleotide sequence ID" value="XM_002180061.1"/>
</dbReference>
<keyword evidence="1 5" id="KW-0540">Nuclease</keyword>
<evidence type="ECO:0000256" key="1">
    <source>
        <dbReference type="ARBA" id="ARBA00022722"/>
    </source>
</evidence>
<comment type="function">
    <text evidence="5">Nuclease required for the repair of DNA interstrand cross-links (ICL). Acts as a 5'-3' exonuclease that anchors at a cut end of DNA and cleaves DNA successively at every third nucleotide, allowing to excise an ICL from one strand through flanking incisions.</text>
</comment>
<organism evidence="8 9">
    <name type="scientific">Phaeodactylum tricornutum (strain CCAP 1055/1)</name>
    <dbReference type="NCBI Taxonomy" id="556484"/>
    <lineage>
        <taxon>Eukaryota</taxon>
        <taxon>Sar</taxon>
        <taxon>Stramenopiles</taxon>
        <taxon>Ochrophyta</taxon>
        <taxon>Bacillariophyta</taxon>
        <taxon>Bacillariophyceae</taxon>
        <taxon>Bacillariophycidae</taxon>
        <taxon>Naviculales</taxon>
        <taxon>Phaeodactylaceae</taxon>
        <taxon>Phaeodactylum</taxon>
    </lineage>
</organism>
<feature type="region of interest" description="Disordered" evidence="6">
    <location>
        <begin position="1316"/>
        <end position="1339"/>
    </location>
</feature>
<reference evidence="9" key="2">
    <citation type="submission" date="2008-08" db="EMBL/GenBank/DDBJ databases">
        <authorList>
            <consortium name="Diatom Consortium"/>
            <person name="Grigoriev I."/>
            <person name="Grimwood J."/>
            <person name="Kuo A."/>
            <person name="Otillar R.P."/>
            <person name="Salamov A."/>
            <person name="Detter J.C."/>
            <person name="Lindquist E."/>
            <person name="Shapiro H."/>
            <person name="Lucas S."/>
            <person name="Glavina del Rio T."/>
            <person name="Pitluck S."/>
            <person name="Rokhsar D."/>
            <person name="Bowler C."/>
        </authorList>
    </citation>
    <scope>GENOME REANNOTATION</scope>
    <source>
        <strain evidence="9">CCAP 1055/1</strain>
    </source>
</reference>
<sequence length="1418" mass="158200">MASIEALASSPLVWVTVGKTEHAAFLLKTGSKGAFVKWASTLETDWVPENQVQYSLTPRSRRPPIEPASCSFSSPNKKRGKIEKVTKPKPDANPSMCAHDELQSNISRTYSHGVENLLLLKSSIRRATTEAKIPNDAILSIRTSCTSATAIEVAHNEVTVKDSTDPAKEPQYISPRSLPIALSLLDPPCLCPSDSSQPSALDVETLDENFTLAEIKTLRSSSSLISQNGLMDETALINDNGPALGEEETVTPIDAFATEYSLWNSAYLQNLAEICHTIQNDLRWRVGKSRQPLFRWENGDDLRSITALARRFRPIPRQTSNSPCKCEICRKETRSNGAILKARTTIQPSEGASKASDAPPEDDDQCRALYLYCRLFYRKGPWFRLDDMFAKYYAPKQRLGSALDGNDSAAETEIAAKENFFNRSRGAKISKSRKCDTVDEILFQKHTDAIQKLLSDVVLLLRNGLIRSFNDEEECGRTVGVGVLNADERLKVLSKLGGGKKRLSKKEHTGVRQDANEIWKQMSTQRSMASTSSAKEVSANSLLPVRRHVRTIVLEKLYQSSIMACTKAEYLPQHVFAKFKEKLQSAVNDLVQKLLSIKGSDGFCFRPREEPTRTLRRAVRLYLCATSGPGEMRSDGYNGWKSLVDTDAQTPFARMIPIPGLHTWNSIVYPGLAYRFGLASFCLMDAFAPLPISQGTLDDTSKRNVFASISHFKAWEVCAELRAHADYLLELNEMLRYEKRRPERTAVHASNNDSVDSLSVLTGSGRQALLVDILSCMSVGSQQKHSLINTMERDIESLSSSFETECESVLGCIAMLAFEVLKLRNETIPDEEYLKLSDRPWLRHLWWEGCLAYILWDVIPIFERRGLYVLSVRFLEVLLFGRVSEKASGPDAFSVPRVDQATRLSPLLLSRRARGKAFDRIIIDLNHILRKRAKEKQVKENMKPPPIDKSWLTEFCVAAVKRVAPLGSIGFAAIRGLAKRLQRPLSKTMESLTCLESEVLGLRYCNSCKESMVAVDHLKYSDWTPTTDLAVANAVPSGEKSVGSRCFFVGHEDENDSAGLSASLNVEELAMEYYKTDRLSASCETTSTRGGWFGYHDEGGHLRALFRLLSAGSVLGMDWGCSVLACSASDKTELATVHLSPYQGAPFDLHVGYELNSSPGRDAAEPSRSFFARRRYRIECFLDSMASLSDQELADLVYDSTMARVEYMQDRRRKDPSLLRDLMQLRTLSFIAAACGGKLLAAAFRCFFFDYRHYSGGLPDCLLLRATYDDSTLGHVDLGHWIGEAFDATKQDAEHLQQALAMLADKDDEFLGCGKVGDSGGHSRSKAKRRQPSSNRLPVKIPSLADVPERLELCCNGRNIKAECMMVEVKSSNDRLDPRQEDWLNILDQHGNARVCKFEDSKKGKNRKPNSRTSTGSA</sequence>
<dbReference type="InterPro" id="IPR014883">
    <property type="entry name" value="VRR_NUC"/>
</dbReference>
<dbReference type="GO" id="GO:0008409">
    <property type="term" value="F:5'-3' exonuclease activity"/>
    <property type="evidence" value="ECO:0007669"/>
    <property type="project" value="TreeGrafter"/>
</dbReference>
<evidence type="ECO:0000259" key="7">
    <source>
        <dbReference type="Pfam" id="PF08774"/>
    </source>
</evidence>
<dbReference type="eggNOG" id="ENOG502SIXW">
    <property type="taxonomic scope" value="Eukaryota"/>
</dbReference>
<keyword evidence="5" id="KW-0227">DNA damage</keyword>
<keyword evidence="5" id="KW-0464">Manganese</keyword>
<dbReference type="GO" id="GO:0005634">
    <property type="term" value="C:nucleus"/>
    <property type="evidence" value="ECO:0007669"/>
    <property type="project" value="UniProtKB-SubCell"/>
</dbReference>
<evidence type="ECO:0000256" key="3">
    <source>
        <dbReference type="ARBA" id="ARBA00022801"/>
    </source>
</evidence>
<reference evidence="8 9" key="1">
    <citation type="journal article" date="2008" name="Nature">
        <title>The Phaeodactylum genome reveals the evolutionary history of diatom genomes.</title>
        <authorList>
            <person name="Bowler C."/>
            <person name="Allen A.E."/>
            <person name="Badger J.H."/>
            <person name="Grimwood J."/>
            <person name="Jabbari K."/>
            <person name="Kuo A."/>
            <person name="Maheswari U."/>
            <person name="Martens C."/>
            <person name="Maumus F."/>
            <person name="Otillar R.P."/>
            <person name="Rayko E."/>
            <person name="Salamov A."/>
            <person name="Vandepoele K."/>
            <person name="Beszteri B."/>
            <person name="Gruber A."/>
            <person name="Heijde M."/>
            <person name="Katinka M."/>
            <person name="Mock T."/>
            <person name="Valentin K."/>
            <person name="Verret F."/>
            <person name="Berges J.A."/>
            <person name="Brownlee C."/>
            <person name="Cadoret J.P."/>
            <person name="Chiovitti A."/>
            <person name="Choi C.J."/>
            <person name="Coesel S."/>
            <person name="De Martino A."/>
            <person name="Detter J.C."/>
            <person name="Durkin C."/>
            <person name="Falciatore A."/>
            <person name="Fournet J."/>
            <person name="Haruta M."/>
            <person name="Huysman M.J."/>
            <person name="Jenkins B.D."/>
            <person name="Jiroutova K."/>
            <person name="Jorgensen R.E."/>
            <person name="Joubert Y."/>
            <person name="Kaplan A."/>
            <person name="Kroger N."/>
            <person name="Kroth P.G."/>
            <person name="La Roche J."/>
            <person name="Lindquist E."/>
            <person name="Lommer M."/>
            <person name="Martin-Jezequel V."/>
            <person name="Lopez P.J."/>
            <person name="Lucas S."/>
            <person name="Mangogna M."/>
            <person name="McGinnis K."/>
            <person name="Medlin L.K."/>
            <person name="Montsant A."/>
            <person name="Oudot-Le Secq M.P."/>
            <person name="Napoli C."/>
            <person name="Obornik M."/>
            <person name="Parker M.S."/>
            <person name="Petit J.L."/>
            <person name="Porcel B.M."/>
            <person name="Poulsen N."/>
            <person name="Robison M."/>
            <person name="Rychlewski L."/>
            <person name="Rynearson T.A."/>
            <person name="Schmutz J."/>
            <person name="Shapiro H."/>
            <person name="Siaut M."/>
            <person name="Stanley M."/>
            <person name="Sussman M.R."/>
            <person name="Taylor A.R."/>
            <person name="Vardi A."/>
            <person name="von Dassow P."/>
            <person name="Vyverman W."/>
            <person name="Willis A."/>
            <person name="Wyrwicz L.S."/>
            <person name="Rokhsar D.S."/>
            <person name="Weissenbach J."/>
            <person name="Armbrust E.V."/>
            <person name="Green B.R."/>
            <person name="Van de Peer Y."/>
            <person name="Grigoriev I.V."/>
        </authorList>
    </citation>
    <scope>NUCLEOTIDE SEQUENCE [LARGE SCALE GENOMIC DNA]</scope>
    <source>
        <strain evidence="8 9">CCAP 1055/1</strain>
    </source>
</reference>
<comment type="catalytic activity">
    <reaction evidence="5">
        <text>Hydrolytically removes 5'-nucleotides successively from the 3'-hydroxy termini of 3'-hydroxy-terminated oligonucleotides.</text>
        <dbReference type="EC" id="3.1.4.1"/>
    </reaction>
</comment>
<keyword evidence="3 5" id="KW-0378">Hydrolase</keyword>
<evidence type="ECO:0000256" key="4">
    <source>
        <dbReference type="ARBA" id="ARBA00022842"/>
    </source>
</evidence>
<comment type="subcellular location">
    <subcellularLocation>
        <location evidence="5">Nucleus</location>
    </subcellularLocation>
</comment>
<evidence type="ECO:0000313" key="8">
    <source>
        <dbReference type="EMBL" id="EEC48288.1"/>
    </source>
</evidence>
<evidence type="ECO:0000313" key="9">
    <source>
        <dbReference type="Proteomes" id="UP000000759"/>
    </source>
</evidence>
<dbReference type="InParanoid" id="B7FZ66"/>
<dbReference type="InterPro" id="IPR033315">
    <property type="entry name" value="Fan1-like"/>
</dbReference>
<dbReference type="GeneID" id="7201139"/>
<dbReference type="GO" id="GO:0004528">
    <property type="term" value="F:phosphodiesterase I activity"/>
    <property type="evidence" value="ECO:0007669"/>
    <property type="project" value="UniProtKB-EC"/>
</dbReference>
<dbReference type="EC" id="3.1.4.1" evidence="5"/>
<dbReference type="GO" id="GO:0017108">
    <property type="term" value="F:5'-flap endonuclease activity"/>
    <property type="evidence" value="ECO:0007669"/>
    <property type="project" value="TreeGrafter"/>
</dbReference>
<keyword evidence="4 5" id="KW-0460">Magnesium</keyword>
<dbReference type="PaxDb" id="2850-Phatr45927"/>
<dbReference type="PANTHER" id="PTHR15749">
    <property type="entry name" value="FANCONI-ASSOCIATED NUCLEASE 1"/>
    <property type="match status" value="1"/>
</dbReference>
<feature type="region of interest" description="Disordered" evidence="6">
    <location>
        <begin position="1397"/>
        <end position="1418"/>
    </location>
</feature>
<feature type="region of interest" description="Disordered" evidence="6">
    <location>
        <begin position="57"/>
        <end position="96"/>
    </location>
</feature>
<dbReference type="STRING" id="556484.B7FZ66"/>
<keyword evidence="9" id="KW-1185">Reference proteome</keyword>
<comment type="similarity">
    <text evidence="5">Belongs to the FAN1 family.</text>
</comment>
<gene>
    <name evidence="8" type="ORF">PHATRDRAFT_45927</name>
</gene>
<dbReference type="KEGG" id="pti:PHATRDRAFT_45927"/>
<keyword evidence="5" id="KW-0234">DNA repair</keyword>
<dbReference type="Proteomes" id="UP000000759">
    <property type="component" value="Chromosome 8"/>
</dbReference>
<dbReference type="Pfam" id="PF08774">
    <property type="entry name" value="VRR_NUC"/>
    <property type="match status" value="1"/>
</dbReference>
<evidence type="ECO:0000256" key="2">
    <source>
        <dbReference type="ARBA" id="ARBA00022723"/>
    </source>
</evidence>
<dbReference type="GO" id="GO:0036297">
    <property type="term" value="P:interstrand cross-link repair"/>
    <property type="evidence" value="ECO:0007669"/>
    <property type="project" value="InterPro"/>
</dbReference>
<dbReference type="EMBL" id="CM000611">
    <property type="protein sequence ID" value="EEC48288.1"/>
    <property type="molecule type" value="Genomic_DNA"/>
</dbReference>
<keyword evidence="2 5" id="KW-0479">Metal-binding</keyword>
<dbReference type="HOGENOM" id="CLU_246208_0_0_1"/>
<dbReference type="GO" id="GO:0070336">
    <property type="term" value="F:flap-structured DNA binding"/>
    <property type="evidence" value="ECO:0007669"/>
    <property type="project" value="TreeGrafter"/>
</dbReference>
<proteinExistence type="inferred from homology"/>